<dbReference type="PANTHER" id="PTHR23274:SF51">
    <property type="entry name" value="OS03G0423850 PROTEIN"/>
    <property type="match status" value="1"/>
</dbReference>
<dbReference type="SUPFAM" id="SSF52540">
    <property type="entry name" value="P-loop containing nucleoside triphosphate hydrolases"/>
    <property type="match status" value="1"/>
</dbReference>
<name>A0A0C9YYF6_9AGAM</name>
<dbReference type="AlphaFoldDB" id="A0A0C9YYF6"/>
<accession>A0A0C9YYF6</accession>
<keyword evidence="2" id="KW-1185">Reference proteome</keyword>
<dbReference type="InterPro" id="IPR027417">
    <property type="entry name" value="P-loop_NTPase"/>
</dbReference>
<dbReference type="GO" id="GO:0005657">
    <property type="term" value="C:replication fork"/>
    <property type="evidence" value="ECO:0007669"/>
    <property type="project" value="TreeGrafter"/>
</dbReference>
<organism evidence="1 2">
    <name type="scientific">Pisolithus microcarpus 441</name>
    <dbReference type="NCBI Taxonomy" id="765257"/>
    <lineage>
        <taxon>Eukaryota</taxon>
        <taxon>Fungi</taxon>
        <taxon>Dikarya</taxon>
        <taxon>Basidiomycota</taxon>
        <taxon>Agaricomycotina</taxon>
        <taxon>Agaricomycetes</taxon>
        <taxon>Agaricomycetidae</taxon>
        <taxon>Boletales</taxon>
        <taxon>Sclerodermatineae</taxon>
        <taxon>Pisolithaceae</taxon>
        <taxon>Pisolithus</taxon>
    </lineage>
</organism>
<sequence>MLDYATHHCPPGLPPHSLAIYVSGIYRLIRNFSLDHGLVKNCRVIVVSTGRRLITVKALDLIDATPNETSANILIPRITFHSALPSGHTLLRRQFPLAPAYASTFNSCQGLTLDTVGIDLTSPVFSHGQLYTALSRVRHRDHACILCDSETEETINVTYHEILL</sequence>
<reference evidence="1 2" key="1">
    <citation type="submission" date="2014-04" db="EMBL/GenBank/DDBJ databases">
        <authorList>
            <consortium name="DOE Joint Genome Institute"/>
            <person name="Kuo A."/>
            <person name="Kohler A."/>
            <person name="Costa M.D."/>
            <person name="Nagy L.G."/>
            <person name="Floudas D."/>
            <person name="Copeland A."/>
            <person name="Barry K.W."/>
            <person name="Cichocki N."/>
            <person name="Veneault-Fourrey C."/>
            <person name="LaButti K."/>
            <person name="Lindquist E.A."/>
            <person name="Lipzen A."/>
            <person name="Lundell T."/>
            <person name="Morin E."/>
            <person name="Murat C."/>
            <person name="Sun H."/>
            <person name="Tunlid A."/>
            <person name="Henrissat B."/>
            <person name="Grigoriev I.V."/>
            <person name="Hibbett D.S."/>
            <person name="Martin F."/>
            <person name="Nordberg H.P."/>
            <person name="Cantor M.N."/>
            <person name="Hua S.X."/>
        </authorList>
    </citation>
    <scope>NUCLEOTIDE SEQUENCE [LARGE SCALE GENOMIC DNA]</scope>
    <source>
        <strain evidence="1 2">441</strain>
    </source>
</reference>
<protein>
    <recommendedName>
        <fullName evidence="3">ATP-dependent DNA helicase</fullName>
    </recommendedName>
</protein>
<dbReference type="PANTHER" id="PTHR23274">
    <property type="entry name" value="DNA HELICASE-RELATED"/>
    <property type="match status" value="1"/>
</dbReference>
<gene>
    <name evidence="1" type="ORF">PISMIDRAFT_386918</name>
</gene>
<evidence type="ECO:0000313" key="2">
    <source>
        <dbReference type="Proteomes" id="UP000054018"/>
    </source>
</evidence>
<reference evidence="2" key="2">
    <citation type="submission" date="2015-01" db="EMBL/GenBank/DDBJ databases">
        <title>Evolutionary Origins and Diversification of the Mycorrhizal Mutualists.</title>
        <authorList>
            <consortium name="DOE Joint Genome Institute"/>
            <consortium name="Mycorrhizal Genomics Consortium"/>
            <person name="Kohler A."/>
            <person name="Kuo A."/>
            <person name="Nagy L.G."/>
            <person name="Floudas D."/>
            <person name="Copeland A."/>
            <person name="Barry K.W."/>
            <person name="Cichocki N."/>
            <person name="Veneault-Fourrey C."/>
            <person name="LaButti K."/>
            <person name="Lindquist E.A."/>
            <person name="Lipzen A."/>
            <person name="Lundell T."/>
            <person name="Morin E."/>
            <person name="Murat C."/>
            <person name="Riley R."/>
            <person name="Ohm R."/>
            <person name="Sun H."/>
            <person name="Tunlid A."/>
            <person name="Henrissat B."/>
            <person name="Grigoriev I.V."/>
            <person name="Hibbett D.S."/>
            <person name="Martin F."/>
        </authorList>
    </citation>
    <scope>NUCLEOTIDE SEQUENCE [LARGE SCALE GENOMIC DNA]</scope>
    <source>
        <strain evidence="2">441</strain>
    </source>
</reference>
<evidence type="ECO:0008006" key="3">
    <source>
        <dbReference type="Google" id="ProtNLM"/>
    </source>
</evidence>
<dbReference type="HOGENOM" id="CLU_001324_4_3_1"/>
<proteinExistence type="predicted"/>
<dbReference type="OrthoDB" id="3353471at2759"/>
<dbReference type="EMBL" id="KN833687">
    <property type="protein sequence ID" value="KIK30160.1"/>
    <property type="molecule type" value="Genomic_DNA"/>
</dbReference>
<dbReference type="Proteomes" id="UP000054018">
    <property type="component" value="Unassembled WGS sequence"/>
</dbReference>
<dbReference type="GO" id="GO:0006260">
    <property type="term" value="P:DNA replication"/>
    <property type="evidence" value="ECO:0007669"/>
    <property type="project" value="TreeGrafter"/>
</dbReference>
<evidence type="ECO:0000313" key="1">
    <source>
        <dbReference type="EMBL" id="KIK30160.1"/>
    </source>
</evidence>
<dbReference type="STRING" id="765257.A0A0C9YYF6"/>
<dbReference type="CDD" id="cd18809">
    <property type="entry name" value="SF1_C_RecD"/>
    <property type="match status" value="1"/>
</dbReference>